<protein>
    <recommendedName>
        <fullName evidence="2">Alginate export domain-containing protein</fullName>
    </recommendedName>
</protein>
<gene>
    <name evidence="1" type="ORF">SDC9_127349</name>
</gene>
<sequence>MGIRYIPEITIDFGTEKDAATSVATDAQTALSLDALVSFNIRTFTTFDAFKEFEDNFHTDLYRSWVRLSGERYEVRLGLQRINFGPARILRSLKWFDQIDPRDPLSLTDGVYALLGRYYFPNNSNIWVWGLYGNDDLKGMEIFKTDEDRPEFGLRYQIPVANGEIAFTYHNRRVDREWWNSRSSKVPAFHNEGTLLDGLEQRYALDGSFDVGIGLWFEFVMSHLKRDSNNSLYTSYLTLGADYTFDIASGVHVLAEHFIEASGSDVWSHDTDSEISALSIDFSTGILDTVTILTYYDWQEKDLYPNVSWQRTYDDWLINVTAFHNGDDGHSVYSGTGLVLTLVYNY</sequence>
<name>A0A645CUC6_9ZZZZ</name>
<comment type="caution">
    <text evidence="1">The sequence shown here is derived from an EMBL/GenBank/DDBJ whole genome shotgun (WGS) entry which is preliminary data.</text>
</comment>
<reference evidence="1" key="1">
    <citation type="submission" date="2019-08" db="EMBL/GenBank/DDBJ databases">
        <authorList>
            <person name="Kucharzyk K."/>
            <person name="Murdoch R.W."/>
            <person name="Higgins S."/>
            <person name="Loffler F."/>
        </authorList>
    </citation>
    <scope>NUCLEOTIDE SEQUENCE</scope>
</reference>
<organism evidence="1">
    <name type="scientific">bioreactor metagenome</name>
    <dbReference type="NCBI Taxonomy" id="1076179"/>
    <lineage>
        <taxon>unclassified sequences</taxon>
        <taxon>metagenomes</taxon>
        <taxon>ecological metagenomes</taxon>
    </lineage>
</organism>
<dbReference type="AlphaFoldDB" id="A0A645CUC6"/>
<accession>A0A645CUC6</accession>
<evidence type="ECO:0008006" key="2">
    <source>
        <dbReference type="Google" id="ProtNLM"/>
    </source>
</evidence>
<dbReference type="EMBL" id="VSSQ01029960">
    <property type="protein sequence ID" value="MPM80302.1"/>
    <property type="molecule type" value="Genomic_DNA"/>
</dbReference>
<evidence type="ECO:0000313" key="1">
    <source>
        <dbReference type="EMBL" id="MPM80302.1"/>
    </source>
</evidence>
<proteinExistence type="predicted"/>